<keyword evidence="4" id="KW-0646">Protease inhibitor</keyword>
<dbReference type="Proteomes" id="UP000694727">
    <property type="component" value="Unplaced"/>
</dbReference>
<evidence type="ECO:0000256" key="6">
    <source>
        <dbReference type="ARBA" id="ARBA00022900"/>
    </source>
</evidence>
<dbReference type="InterPro" id="IPR008930">
    <property type="entry name" value="Terpenoid_cyclase/PrenylTrfase"/>
</dbReference>
<reference evidence="13" key="2">
    <citation type="submission" date="2025-05" db="UniProtKB">
        <authorList>
            <consortium name="Ensembl"/>
        </authorList>
    </citation>
    <scope>IDENTIFICATION</scope>
</reference>
<feature type="domain" description="Alpha-macroglobulin receptor-binding" evidence="12">
    <location>
        <begin position="1409"/>
        <end position="1496"/>
    </location>
</feature>
<dbReference type="InterPro" id="IPR002890">
    <property type="entry name" value="MG2"/>
</dbReference>
<dbReference type="FunFam" id="2.60.40.10:FF:000312">
    <property type="entry name" value="Alpha-2-macroglobulin like 1"/>
    <property type="match status" value="1"/>
</dbReference>
<evidence type="ECO:0000256" key="7">
    <source>
        <dbReference type="ARBA" id="ARBA00022966"/>
    </source>
</evidence>
<dbReference type="Gene3D" id="2.60.40.10">
    <property type="entry name" value="Immunoglobulins"/>
    <property type="match status" value="2"/>
</dbReference>
<keyword evidence="6" id="KW-0722">Serine protease inhibitor</keyword>
<dbReference type="FunFam" id="2.60.40.1930:FF:000001">
    <property type="entry name" value="CD109 isoform 3"/>
    <property type="match status" value="1"/>
</dbReference>
<evidence type="ECO:0000313" key="13">
    <source>
        <dbReference type="Ensembl" id="ENSSSCP00070022166.1"/>
    </source>
</evidence>
<dbReference type="InterPro" id="IPR011626">
    <property type="entry name" value="Alpha-macroglobulin_TED"/>
</dbReference>
<dbReference type="InterPro" id="IPR019742">
    <property type="entry name" value="MacrogloblnA2_CS"/>
</dbReference>
<dbReference type="Pfam" id="PF17791">
    <property type="entry name" value="MG3"/>
    <property type="match status" value="1"/>
</dbReference>
<dbReference type="Proteomes" id="UP000694725">
    <property type="component" value="Unplaced"/>
</dbReference>
<dbReference type="InterPro" id="IPR036595">
    <property type="entry name" value="A-macroglobulin_rcpt-bd_sf"/>
</dbReference>
<keyword evidence="3" id="KW-0964">Secreted</keyword>
<dbReference type="Ensembl" id="ENSSSCT00065052487.1">
    <property type="protein sequence ID" value="ENSSSCP00065022811.1"/>
    <property type="gene ID" value="ENSSSCG00065038403.1"/>
</dbReference>
<dbReference type="InterPro" id="IPR011625">
    <property type="entry name" value="A2M_N_BRD"/>
</dbReference>
<dbReference type="CDD" id="cd02897">
    <property type="entry name" value="A2M_2"/>
    <property type="match status" value="1"/>
</dbReference>
<dbReference type="Ensembl" id="ENSSSCT00025019249.1">
    <property type="protein sequence ID" value="ENSSSCP00025007797.1"/>
    <property type="gene ID" value="ENSSSCG00025014428.1"/>
</dbReference>
<dbReference type="Pfam" id="PF00207">
    <property type="entry name" value="A2M"/>
    <property type="match status" value="1"/>
</dbReference>
<dbReference type="PROSITE" id="PS00477">
    <property type="entry name" value="ALPHA_2_MACROGLOBULIN"/>
    <property type="match status" value="1"/>
</dbReference>
<evidence type="ECO:0000256" key="8">
    <source>
        <dbReference type="ARBA" id="ARBA00023157"/>
    </source>
</evidence>
<dbReference type="SMART" id="SM01360">
    <property type="entry name" value="A2M"/>
    <property type="match status" value="1"/>
</dbReference>
<proteinExistence type="inferred from homology"/>
<dbReference type="Gene3D" id="2.60.40.1940">
    <property type="match status" value="1"/>
</dbReference>
<evidence type="ECO:0000256" key="1">
    <source>
        <dbReference type="ARBA" id="ARBA00004613"/>
    </source>
</evidence>
<dbReference type="Pfam" id="PF01835">
    <property type="entry name" value="MG2"/>
    <property type="match status" value="1"/>
</dbReference>
<evidence type="ECO:0000259" key="10">
    <source>
        <dbReference type="SMART" id="SM01359"/>
    </source>
</evidence>
<dbReference type="InterPro" id="IPR047565">
    <property type="entry name" value="Alpha-macroglob_thiol-ester_cl"/>
</dbReference>
<evidence type="ECO:0000313" key="14">
    <source>
        <dbReference type="Proteomes" id="UP000314985"/>
    </source>
</evidence>
<dbReference type="PANTHER" id="PTHR11412:SF182">
    <property type="entry name" value="ALPHA-2-MACROGLOBULIN-LIKE PROTEIN 1"/>
    <property type="match status" value="1"/>
</dbReference>
<dbReference type="InterPro" id="IPR040839">
    <property type="entry name" value="MG4"/>
</dbReference>
<comment type="subcellular location">
    <subcellularLocation>
        <location evidence="1">Secreted</location>
    </subcellularLocation>
</comment>
<dbReference type="Proteomes" id="UP000314985">
    <property type="component" value="Chromosome 1"/>
</dbReference>
<dbReference type="InterPro" id="IPR009048">
    <property type="entry name" value="A-macroglobulin_rcpt-bd"/>
</dbReference>
<evidence type="ECO:0000256" key="4">
    <source>
        <dbReference type="ARBA" id="ARBA00022690"/>
    </source>
</evidence>
<dbReference type="Pfam" id="PF07703">
    <property type="entry name" value="A2M_BRD"/>
    <property type="match status" value="1"/>
</dbReference>
<dbReference type="SUPFAM" id="SSF81296">
    <property type="entry name" value="E set domains"/>
    <property type="match status" value="1"/>
</dbReference>
<dbReference type="Gene3D" id="2.60.120.1540">
    <property type="match status" value="1"/>
</dbReference>
<organism evidence="13 14">
    <name type="scientific">Sus scrofa</name>
    <name type="common">Pig</name>
    <dbReference type="NCBI Taxonomy" id="9823"/>
    <lineage>
        <taxon>Eukaryota</taxon>
        <taxon>Metazoa</taxon>
        <taxon>Chordata</taxon>
        <taxon>Craniata</taxon>
        <taxon>Vertebrata</taxon>
        <taxon>Euteleostomi</taxon>
        <taxon>Mammalia</taxon>
        <taxon>Eutheria</taxon>
        <taxon>Laurasiatheria</taxon>
        <taxon>Artiodactyla</taxon>
        <taxon>Suina</taxon>
        <taxon>Suidae</taxon>
        <taxon>Sus</taxon>
    </lineage>
</organism>
<evidence type="ECO:0000256" key="9">
    <source>
        <dbReference type="ARBA" id="ARBA00023180"/>
    </source>
</evidence>
<feature type="domain" description="Alpha-2-macroglobulin" evidence="11">
    <location>
        <begin position="783"/>
        <end position="873"/>
    </location>
</feature>
<comment type="similarity">
    <text evidence="2">Belongs to the protease inhibitor I39 (alpha-2-macroglobulin) family.</text>
</comment>
<dbReference type="SUPFAM" id="SSF49410">
    <property type="entry name" value="Alpha-macroglobulin receptor domain"/>
    <property type="match status" value="1"/>
</dbReference>
<dbReference type="InterPro" id="IPR050473">
    <property type="entry name" value="A2M/Complement_sys"/>
</dbReference>
<dbReference type="InterPro" id="IPR041555">
    <property type="entry name" value="MG3"/>
</dbReference>
<evidence type="ECO:0000259" key="12">
    <source>
        <dbReference type="SMART" id="SM01361"/>
    </source>
</evidence>
<dbReference type="SMART" id="SM01361">
    <property type="entry name" value="A2M_recep"/>
    <property type="match status" value="1"/>
</dbReference>
<dbReference type="Gene3D" id="2.60.40.690">
    <property type="entry name" value="Alpha-macroglobulin, receptor-binding domain"/>
    <property type="match status" value="1"/>
</dbReference>
<dbReference type="InterPro" id="IPR041813">
    <property type="entry name" value="A2M_TED"/>
</dbReference>
<keyword evidence="8" id="KW-1015">Disulfide bond</keyword>
<evidence type="ECO:0000256" key="3">
    <source>
        <dbReference type="ARBA" id="ARBA00022525"/>
    </source>
</evidence>
<sequence length="1501" mass="166917">MIGWGISRSGTPYLGGRFIYMLLLVNRPLVLDPEESVPPTKMWAQLLLGILALWPAVAEKLLPNYLVTLPAQLVFPSTQKVCLDLSPGYDAVKFTVTLETKDRILTLLRQSGLKTRHLHCRSFLVPLPADGREEVATVRVSGTGKGISFEEKKKVLIQRQQNGLFIQTDKPVYNPGQKVQLRIVTLTSSFIPVNDKYSLVELQDPNNNRIAQWLDVVPKQGIVDLSFQLAPEATLGTYRVAVNGGEGQSFGTFSVEEYVLPKFKVEVVEPKQLSTVEDSFLVKVCCRYTYGKPILGIVHVSVCQKANTYRFREPELEQLPDRCRNISGWADKAGCLSASVDMSTFNLTGYLYRQDINIVATVVEEGTGVEANTTQDIYISSEAGSMTFEDTDNFYHPNFPFSGKIRVRGHNGSVLKRHSVFLVIRDIHGTTIQTLTTDSDGRAPFQLDTAHWNGRDVSLEGRFQLEDLPYDPERAPRYYRNAYLHLQPFYNTTHSFLDIHRLRGILECGRTQEVLVDYYIDPADVNPDQEVVFSYYLTGKGNLELEGQKHLNLNFKKKGLKGSFSLPLTFNSRLAPDPSLVVYAIFPSGGVIADKIQFSMEMCFDNQVSLGFSPSQQLPGADVDLQLRAAPGSLCAVRAVDESVLLLRPESELSNRSVYGMFPFWYGHYPYQVAEYDECPVSGPWDFPRPLMAPVPEERWSRPSVLWRPWVSEGTDLFSFFQDMGLKILSNAKIKKPVECSHRPLAKYSHATDGGPGFARPTAFTTSSVQEVDSQVRQYFPETWIWDLFPIGNSGKEAIQVTVPDTITTWKAMTFCTSQSRGFGLSPTVGLTAFKPFFVDLTLPYSVVRGESFRLTATIFNYLKKCIRVQTNLATSDEYQVGSWPDSQASSCLCADEAKSYHWNITAVKLGHINFTISTTILDSSELCGGQKGFVPEKGRSDTLIKPVLVKPEGVLVEKTHSSLLCPKGSVASESVSLEVPVDVVPDSAKAYITVLGDIMGTALQNLDKLVQMPRGCGEQNMVLFAPIIYVLQYLEKSGLLTEEIRSRAVGYLKLGYQRELMYKHSDGSYSAFGERDGSGNTWLTAFVTKCFGQAQKFIFIDDKNIEDALKWMAGNQLSSGCYANVGKLLHTAMKGGVDDEVSLTAYITAALLEMGKTRDDPMVSQGLQCLKNSASSTTSLYTQALLAYTFSLAGEMDLRNMLLEKLDQQAIISGESIHWSQKPTRSSNASPWSEPEAVEVELTAYALLAWLSKADLTQKEIAKATGIVAWLTKQQNAYGGFSSTQDTVVALQALAKYATTAYEPSEEVTLAVKSTPNFQRTFTVHAANRLVFQQESLPKIPGVYTVEASGLGCVYVQMVLRYNILPPKSVEAFRLSVEIGKDQCKQQTSPRSLALTVHTSYVGSRSSSNMAIVEVNMLSGFSPKEGTNLLLLQQPLVRKVESGNDILNIYLEELSKETQTYTFTISQSVLVTNLKPAIIRVYDYYLPDEQATIQYSDPCE</sequence>
<evidence type="ECO:0000256" key="2">
    <source>
        <dbReference type="ARBA" id="ARBA00010952"/>
    </source>
</evidence>
<keyword evidence="9" id="KW-0325">Glycoprotein</keyword>
<dbReference type="InterPro" id="IPR001599">
    <property type="entry name" value="Macroglobln_a2"/>
</dbReference>
<dbReference type="Pfam" id="PF17789">
    <property type="entry name" value="MG4"/>
    <property type="match status" value="1"/>
</dbReference>
<dbReference type="Pfam" id="PF07678">
    <property type="entry name" value="TED_complement"/>
    <property type="match status" value="1"/>
</dbReference>
<dbReference type="Ensembl" id="ENSSSCT00035076660.1">
    <property type="protein sequence ID" value="ENSSSCP00035031326.1"/>
    <property type="gene ID" value="ENSSSCG00035057320.1"/>
</dbReference>
<keyword evidence="7" id="KW-0882">Thioester bond</keyword>
<accession>A0A4X1TXL2</accession>
<dbReference type="GO" id="GO:0005615">
    <property type="term" value="C:extracellular space"/>
    <property type="evidence" value="ECO:0007669"/>
    <property type="project" value="InterPro"/>
</dbReference>
<dbReference type="FunFam" id="1.50.10.20:FF:000001">
    <property type="entry name" value="CD109 isoform 1"/>
    <property type="match status" value="1"/>
</dbReference>
<gene>
    <name evidence="13" type="primary">A2ML1</name>
</gene>
<protein>
    <submittedName>
        <fullName evidence="13">Alpha-2-macroglobulin like 1</fullName>
    </submittedName>
</protein>
<dbReference type="InterPro" id="IPR014756">
    <property type="entry name" value="Ig_E-set"/>
</dbReference>
<dbReference type="Gene3D" id="2.20.130.20">
    <property type="match status" value="1"/>
</dbReference>
<dbReference type="Pfam" id="PF07677">
    <property type="entry name" value="A2M_recep"/>
    <property type="match status" value="1"/>
</dbReference>
<dbReference type="SMART" id="SM01359">
    <property type="entry name" value="A2M_N_2"/>
    <property type="match status" value="1"/>
</dbReference>
<dbReference type="GO" id="GO:0004867">
    <property type="term" value="F:serine-type endopeptidase inhibitor activity"/>
    <property type="evidence" value="ECO:0007669"/>
    <property type="project" value="UniProtKB-KW"/>
</dbReference>
<name>A0A4X1TXL2_PIG</name>
<reference evidence="13 14" key="1">
    <citation type="submission" date="2017-08" db="EMBL/GenBank/DDBJ databases">
        <title>USMARCv1.0.</title>
        <authorList>
            <person name="Hannum G.I."/>
            <person name="Koren S."/>
            <person name="Schroeder S.G."/>
            <person name="Chin S.C."/>
            <person name="Nonneman D.J."/>
            <person name="Becker S.A."/>
            <person name="Rosen B.D."/>
            <person name="Bickhart D.M."/>
            <person name="Putnam N.H."/>
            <person name="Green R.E."/>
            <person name="Tuggle C.K."/>
            <person name="Liu H."/>
            <person name="Rohrer G.A."/>
            <person name="Warr A."/>
            <person name="Hall R."/>
            <person name="Kim K."/>
            <person name="Hume D.A."/>
            <person name="Talbot R."/>
            <person name="Chow W."/>
            <person name="Howe K."/>
            <person name="Schwartz A.S."/>
            <person name="Watson M."/>
            <person name="Archibald A.L."/>
            <person name="Phillippy A.M."/>
            <person name="Smith T.P.L."/>
        </authorList>
    </citation>
    <scope>NUCLEOTIDE SEQUENCE [LARGE SCALE GENOMIC DNA]</scope>
</reference>
<dbReference type="Proteomes" id="UP000694720">
    <property type="component" value="Unplaced"/>
</dbReference>
<feature type="domain" description="Alpha-2-macroglobulin bait region" evidence="10">
    <location>
        <begin position="497"/>
        <end position="647"/>
    </location>
</feature>
<evidence type="ECO:0000256" key="5">
    <source>
        <dbReference type="ARBA" id="ARBA00022729"/>
    </source>
</evidence>
<keyword evidence="5" id="KW-0732">Signal</keyword>
<evidence type="ECO:0000259" key="11">
    <source>
        <dbReference type="SMART" id="SM01360"/>
    </source>
</evidence>
<dbReference type="Ensembl" id="ENSSSCT00070026667.1">
    <property type="protein sequence ID" value="ENSSSCP00070022166.1"/>
    <property type="gene ID" value="ENSSSCG00070013637.1"/>
</dbReference>
<dbReference type="Gene3D" id="2.60.40.1930">
    <property type="match status" value="2"/>
</dbReference>
<dbReference type="SMART" id="SM01419">
    <property type="entry name" value="Thiol-ester_cl"/>
    <property type="match status" value="1"/>
</dbReference>
<dbReference type="InterPro" id="IPR013783">
    <property type="entry name" value="Ig-like_fold"/>
</dbReference>
<dbReference type="Gene3D" id="1.50.10.20">
    <property type="match status" value="1"/>
</dbReference>
<dbReference type="PANTHER" id="PTHR11412">
    <property type="entry name" value="MACROGLOBULIN / COMPLEMENT"/>
    <property type="match status" value="1"/>
</dbReference>
<dbReference type="SUPFAM" id="SSF48239">
    <property type="entry name" value="Terpenoid cyclases/Protein prenyltransferases"/>
    <property type="match status" value="1"/>
</dbReference>